<evidence type="ECO:0000256" key="4">
    <source>
        <dbReference type="ARBA" id="ARBA00023136"/>
    </source>
</evidence>
<feature type="transmembrane region" description="Helical" evidence="5">
    <location>
        <begin position="224"/>
        <end position="245"/>
    </location>
</feature>
<feature type="transmembrane region" description="Helical" evidence="5">
    <location>
        <begin position="153"/>
        <end position="170"/>
    </location>
</feature>
<feature type="transmembrane region" description="Helical" evidence="5">
    <location>
        <begin position="182"/>
        <end position="204"/>
    </location>
</feature>
<evidence type="ECO:0000256" key="3">
    <source>
        <dbReference type="ARBA" id="ARBA00022989"/>
    </source>
</evidence>
<keyword evidence="8" id="KW-1185">Reference proteome</keyword>
<feature type="transmembrane region" description="Helical" evidence="5">
    <location>
        <begin position="278"/>
        <end position="299"/>
    </location>
</feature>
<evidence type="ECO:0000313" key="8">
    <source>
        <dbReference type="Proteomes" id="UP000244162"/>
    </source>
</evidence>
<name>A0A2T5G276_9SPHN</name>
<dbReference type="OrthoDB" id="7158585at2"/>
<feature type="transmembrane region" description="Helical" evidence="5">
    <location>
        <begin position="47"/>
        <end position="65"/>
    </location>
</feature>
<feature type="transmembrane region" description="Helical" evidence="5">
    <location>
        <begin position="100"/>
        <end position="122"/>
    </location>
</feature>
<dbReference type="InterPro" id="IPR037185">
    <property type="entry name" value="EmrE-like"/>
</dbReference>
<evidence type="ECO:0000313" key="7">
    <source>
        <dbReference type="EMBL" id="PTQ13221.1"/>
    </source>
</evidence>
<evidence type="ECO:0000256" key="2">
    <source>
        <dbReference type="ARBA" id="ARBA00022692"/>
    </source>
</evidence>
<feature type="transmembrane region" description="Helical" evidence="5">
    <location>
        <begin position="21"/>
        <end position="41"/>
    </location>
</feature>
<gene>
    <name evidence="7" type="ORF">CLG96_03620</name>
</gene>
<dbReference type="PANTHER" id="PTHR32322">
    <property type="entry name" value="INNER MEMBRANE TRANSPORTER"/>
    <property type="match status" value="1"/>
</dbReference>
<feature type="domain" description="EamA" evidence="6">
    <location>
        <begin position="155"/>
        <end position="294"/>
    </location>
</feature>
<feature type="transmembrane region" description="Helical" evidence="5">
    <location>
        <begin position="77"/>
        <end position="94"/>
    </location>
</feature>
<evidence type="ECO:0000259" key="6">
    <source>
        <dbReference type="Pfam" id="PF00892"/>
    </source>
</evidence>
<feature type="transmembrane region" description="Helical" evidence="5">
    <location>
        <begin position="252"/>
        <end position="272"/>
    </location>
</feature>
<dbReference type="GO" id="GO:0016020">
    <property type="term" value="C:membrane"/>
    <property type="evidence" value="ECO:0007669"/>
    <property type="project" value="UniProtKB-SubCell"/>
</dbReference>
<dbReference type="Pfam" id="PF00892">
    <property type="entry name" value="EamA"/>
    <property type="match status" value="2"/>
</dbReference>
<feature type="transmembrane region" description="Helical" evidence="5">
    <location>
        <begin position="129"/>
        <end position="147"/>
    </location>
</feature>
<proteinExistence type="predicted"/>
<keyword evidence="2 5" id="KW-0812">Transmembrane</keyword>
<dbReference type="SUPFAM" id="SSF103481">
    <property type="entry name" value="Multidrug resistance efflux transporter EmrE"/>
    <property type="match status" value="2"/>
</dbReference>
<dbReference type="InterPro" id="IPR000620">
    <property type="entry name" value="EamA_dom"/>
</dbReference>
<sequence length="313" mass="33057">MNGTSSLAVAHARGLPWRHALLALAVVAVWGTNFVVIRAALDELPPLLFATLRFTLALLPAAFFIKRPAVTWRSLAAYGLLIGFGQFGLLYIAMNGHISPGLASLVVQVQIFFTIALSMWLSGERIRPFQLLALLLATVGIGVIMLHSDRTTTPFGLGLVLIAAMSWAGGNQVAKASGATNMLAFVIWASLFSIPPLLIGSLVLEGPAVIGAALAHAGPGAWLAVLWQSVGNTLFGYAAWGWLLARHPAATITPSAMLVPIFGMGASALLLAEPLPGWKLAAAALVMSGLALNLLWPLASRMPGYLWRRGETV</sequence>
<dbReference type="RefSeq" id="WP_107966454.1">
    <property type="nucleotide sequence ID" value="NZ_NWBU01000004.1"/>
</dbReference>
<comment type="caution">
    <text evidence="7">The sequence shown here is derived from an EMBL/GenBank/DDBJ whole genome shotgun (WGS) entry which is preliminary data.</text>
</comment>
<feature type="domain" description="EamA" evidence="6">
    <location>
        <begin position="20"/>
        <end position="145"/>
    </location>
</feature>
<dbReference type="Proteomes" id="UP000244162">
    <property type="component" value="Unassembled WGS sequence"/>
</dbReference>
<organism evidence="7 8">
    <name type="scientific">Sphingomonas oleivorans</name>
    <dbReference type="NCBI Taxonomy" id="1735121"/>
    <lineage>
        <taxon>Bacteria</taxon>
        <taxon>Pseudomonadati</taxon>
        <taxon>Pseudomonadota</taxon>
        <taxon>Alphaproteobacteria</taxon>
        <taxon>Sphingomonadales</taxon>
        <taxon>Sphingomonadaceae</taxon>
        <taxon>Sphingomonas</taxon>
    </lineage>
</organism>
<comment type="subcellular location">
    <subcellularLocation>
        <location evidence="1">Membrane</location>
        <topology evidence="1">Multi-pass membrane protein</topology>
    </subcellularLocation>
</comment>
<dbReference type="AlphaFoldDB" id="A0A2T5G276"/>
<keyword evidence="4 5" id="KW-0472">Membrane</keyword>
<dbReference type="PANTHER" id="PTHR32322:SF9">
    <property type="entry name" value="AMINO-ACID METABOLITE EFFLUX PUMP-RELATED"/>
    <property type="match status" value="1"/>
</dbReference>
<keyword evidence="3 5" id="KW-1133">Transmembrane helix</keyword>
<accession>A0A2T5G276</accession>
<dbReference type="EMBL" id="NWBU01000004">
    <property type="protein sequence ID" value="PTQ13221.1"/>
    <property type="molecule type" value="Genomic_DNA"/>
</dbReference>
<reference evidence="7 8" key="1">
    <citation type="submission" date="2017-09" db="EMBL/GenBank/DDBJ databases">
        <title>Sphingomonas panjinensis sp.nov., isolated from oil-contaminated soil.</title>
        <authorList>
            <person name="Wang L."/>
            <person name="Chen L."/>
        </authorList>
    </citation>
    <scope>NUCLEOTIDE SEQUENCE [LARGE SCALE GENOMIC DNA]</scope>
    <source>
        <strain evidence="7 8">FW-11</strain>
    </source>
</reference>
<evidence type="ECO:0000256" key="1">
    <source>
        <dbReference type="ARBA" id="ARBA00004141"/>
    </source>
</evidence>
<dbReference type="InterPro" id="IPR050638">
    <property type="entry name" value="AA-Vitamin_Transporters"/>
</dbReference>
<protein>
    <submittedName>
        <fullName evidence="7">EamA family transporter</fullName>
    </submittedName>
</protein>
<evidence type="ECO:0000256" key="5">
    <source>
        <dbReference type="SAM" id="Phobius"/>
    </source>
</evidence>